<sequence length="268" mass="29938">MRPKVIGIYEKDNGILWKHDEYNTKRNDVRRSRELVVTTTTALENYDYGISWIFHQDGTLELQSDLTGIVLPQGTASINQSESQPYGKLVAKNIIGVNHQHFFNFRLDMDVDGQANEVMEMNVKPLPVNENALGNAFVALETPLTTETVAVRDLEMKQSRKWMIMSADKKNALGAATAYMLMPGGNAVFLPTESAEIRSKAAFATYHVWVTNYNASELYAAGNYPNQAKPGKGLPEYISNDESLIGKDIVLWYSTMLGNIQLKINLVG</sequence>
<dbReference type="SUPFAM" id="SSF49998">
    <property type="entry name" value="Amine oxidase catalytic domain"/>
    <property type="match status" value="1"/>
</dbReference>
<protein>
    <recommendedName>
        <fullName evidence="4">Amine oxidase</fullName>
        <ecNumber evidence="4">1.4.3.-</ecNumber>
    </recommendedName>
</protein>
<reference evidence="6" key="1">
    <citation type="submission" date="2018-12" db="EMBL/GenBank/DDBJ databases">
        <authorList>
            <person name="Will S."/>
            <person name="Neumann-Schaal M."/>
            <person name="Henke P."/>
        </authorList>
    </citation>
    <scope>NUCLEOTIDE SEQUENCE</scope>
    <source>
        <strain evidence="6">PCC 7102</strain>
    </source>
</reference>
<evidence type="ECO:0000313" key="6">
    <source>
        <dbReference type="EMBL" id="RUS97570.1"/>
    </source>
</evidence>
<organism evidence="6 7">
    <name type="scientific">Dulcicalothrix desertica PCC 7102</name>
    <dbReference type="NCBI Taxonomy" id="232991"/>
    <lineage>
        <taxon>Bacteria</taxon>
        <taxon>Bacillati</taxon>
        <taxon>Cyanobacteriota</taxon>
        <taxon>Cyanophyceae</taxon>
        <taxon>Nostocales</taxon>
        <taxon>Calotrichaceae</taxon>
        <taxon>Dulcicalothrix</taxon>
    </lineage>
</organism>
<evidence type="ECO:0000256" key="4">
    <source>
        <dbReference type="RuleBase" id="RU000672"/>
    </source>
</evidence>
<dbReference type="Gene3D" id="2.70.98.20">
    <property type="entry name" value="Copper amine oxidase, catalytic domain"/>
    <property type="match status" value="1"/>
</dbReference>
<dbReference type="PANTHER" id="PTHR10638:SF86">
    <property type="entry name" value="COPPER AMINE OXIDASE 1-RELATED"/>
    <property type="match status" value="1"/>
</dbReference>
<keyword evidence="4" id="KW-0560">Oxidoreductase</keyword>
<accession>A0A433UUQ7</accession>
<evidence type="ECO:0000256" key="1">
    <source>
        <dbReference type="ARBA" id="ARBA00001935"/>
    </source>
</evidence>
<dbReference type="AlphaFoldDB" id="A0A433UUQ7"/>
<feature type="modified residue" description="2',4',5'-topaquinone" evidence="3">
    <location>
        <position position="46"/>
    </location>
</feature>
<evidence type="ECO:0000256" key="3">
    <source>
        <dbReference type="PIRSR" id="PIRSR600269-51"/>
    </source>
</evidence>
<evidence type="ECO:0000256" key="2">
    <source>
        <dbReference type="ARBA" id="ARBA00011738"/>
    </source>
</evidence>
<comment type="cofactor">
    <cofactor evidence="4">
        <name>Cu cation</name>
        <dbReference type="ChEBI" id="CHEBI:23378"/>
    </cofactor>
    <text evidence="4">Contains 1 topaquinone per subunit.</text>
</comment>
<dbReference type="InterPro" id="IPR000269">
    <property type="entry name" value="Cu_amine_oxidase"/>
</dbReference>
<comment type="similarity">
    <text evidence="4">Belongs to the copper/topaquinone oxidase family.</text>
</comment>
<feature type="domain" description="Copper amine oxidase catalytic" evidence="5">
    <location>
        <begin position="3"/>
        <end position="255"/>
    </location>
</feature>
<dbReference type="PANTHER" id="PTHR10638">
    <property type="entry name" value="COPPER AMINE OXIDASE"/>
    <property type="match status" value="1"/>
</dbReference>
<dbReference type="GO" id="GO:0048038">
    <property type="term" value="F:quinone binding"/>
    <property type="evidence" value="ECO:0007669"/>
    <property type="project" value="InterPro"/>
</dbReference>
<keyword evidence="3 4" id="KW-0801">TPQ</keyword>
<comment type="cofactor">
    <cofactor evidence="1">
        <name>Cu cation</name>
        <dbReference type="ChEBI" id="CHEBI:23378"/>
    </cofactor>
</comment>
<dbReference type="Pfam" id="PF01179">
    <property type="entry name" value="Cu_amine_oxid"/>
    <property type="match status" value="1"/>
</dbReference>
<comment type="PTM">
    <text evidence="3 4">Topaquinone (TPQ) is generated by copper-dependent autoxidation of a specific tyrosyl residue.</text>
</comment>
<dbReference type="GO" id="GO:0009308">
    <property type="term" value="P:amine metabolic process"/>
    <property type="evidence" value="ECO:0007669"/>
    <property type="project" value="UniProtKB-UniRule"/>
</dbReference>
<keyword evidence="4" id="KW-0479">Metal-binding</keyword>
<dbReference type="OrthoDB" id="9772590at2"/>
<keyword evidence="7" id="KW-1185">Reference proteome</keyword>
<dbReference type="InterPro" id="IPR036460">
    <property type="entry name" value="Cu_amine_oxidase_C_sf"/>
</dbReference>
<evidence type="ECO:0000313" key="7">
    <source>
        <dbReference type="Proteomes" id="UP000271624"/>
    </source>
</evidence>
<comment type="subunit">
    <text evidence="2">Homodimer.</text>
</comment>
<dbReference type="EMBL" id="RSCL01000031">
    <property type="protein sequence ID" value="RUS97570.1"/>
    <property type="molecule type" value="Genomic_DNA"/>
</dbReference>
<name>A0A433UUQ7_9CYAN</name>
<dbReference type="EC" id="1.4.3.-" evidence="4"/>
<evidence type="ECO:0000259" key="5">
    <source>
        <dbReference type="Pfam" id="PF01179"/>
    </source>
</evidence>
<proteinExistence type="inferred from homology"/>
<keyword evidence="4" id="KW-0186">Copper</keyword>
<reference evidence="6" key="2">
    <citation type="journal article" date="2019" name="Genome Biol. Evol.">
        <title>Day and night: Metabolic profiles and evolutionary relationships of six axenic non-marine cyanobacteria.</title>
        <authorList>
            <person name="Will S.E."/>
            <person name="Henke P."/>
            <person name="Boedeker C."/>
            <person name="Huang S."/>
            <person name="Brinkmann H."/>
            <person name="Rohde M."/>
            <person name="Jarek M."/>
            <person name="Friedl T."/>
            <person name="Seufert S."/>
            <person name="Schumacher M."/>
            <person name="Overmann J."/>
            <person name="Neumann-Schaal M."/>
            <person name="Petersen J."/>
        </authorList>
    </citation>
    <scope>NUCLEOTIDE SEQUENCE [LARGE SCALE GENOMIC DNA]</scope>
    <source>
        <strain evidence="6">PCC 7102</strain>
    </source>
</reference>
<comment type="caution">
    <text evidence="6">The sequence shown here is derived from an EMBL/GenBank/DDBJ whole genome shotgun (WGS) entry which is preliminary data.</text>
</comment>
<dbReference type="GO" id="GO:0005507">
    <property type="term" value="F:copper ion binding"/>
    <property type="evidence" value="ECO:0007669"/>
    <property type="project" value="InterPro"/>
</dbReference>
<dbReference type="Proteomes" id="UP000271624">
    <property type="component" value="Unassembled WGS sequence"/>
</dbReference>
<dbReference type="GO" id="GO:0008131">
    <property type="term" value="F:primary methylamine oxidase activity"/>
    <property type="evidence" value="ECO:0007669"/>
    <property type="project" value="InterPro"/>
</dbReference>
<dbReference type="InterPro" id="IPR015798">
    <property type="entry name" value="Cu_amine_oxidase_C"/>
</dbReference>
<gene>
    <name evidence="6" type="ORF">DSM106972_083070</name>
</gene>